<comment type="similarity">
    <text evidence="2">Belongs to the membrane fusion protein (MFP) (TC 8.A.1) family.</text>
</comment>
<organism evidence="8 9">
    <name type="scientific">Oceanispirochaeta crateris</name>
    <dbReference type="NCBI Taxonomy" id="2518645"/>
    <lineage>
        <taxon>Bacteria</taxon>
        <taxon>Pseudomonadati</taxon>
        <taxon>Spirochaetota</taxon>
        <taxon>Spirochaetia</taxon>
        <taxon>Spirochaetales</taxon>
        <taxon>Spirochaetaceae</taxon>
        <taxon>Oceanispirochaeta</taxon>
    </lineage>
</organism>
<feature type="domain" description="CusB-like beta-barrel" evidence="6">
    <location>
        <begin position="181"/>
        <end position="250"/>
    </location>
</feature>
<dbReference type="InterPro" id="IPR058792">
    <property type="entry name" value="Beta-barrel_RND_2"/>
</dbReference>
<keyword evidence="3" id="KW-0813">Transport</keyword>
<comment type="subcellular location">
    <subcellularLocation>
        <location evidence="1">Cell envelope</location>
    </subcellularLocation>
</comment>
<feature type="domain" description="Multidrug resistance protein MdtA-like barrel-sandwich hybrid" evidence="5">
    <location>
        <begin position="96"/>
        <end position="161"/>
    </location>
</feature>
<keyword evidence="4" id="KW-0812">Transmembrane</keyword>
<dbReference type="EMBL" id="CP036150">
    <property type="protein sequence ID" value="QEN08851.1"/>
    <property type="molecule type" value="Genomic_DNA"/>
</dbReference>
<dbReference type="Pfam" id="PF25967">
    <property type="entry name" value="RND-MFP_C"/>
    <property type="match status" value="1"/>
</dbReference>
<evidence type="ECO:0000259" key="7">
    <source>
        <dbReference type="Pfam" id="PF25967"/>
    </source>
</evidence>
<dbReference type="RefSeq" id="WP_149486930.1">
    <property type="nucleotide sequence ID" value="NZ_CP036150.1"/>
</dbReference>
<dbReference type="Pfam" id="PF25917">
    <property type="entry name" value="BSH_RND"/>
    <property type="match status" value="1"/>
</dbReference>
<evidence type="ECO:0000313" key="8">
    <source>
        <dbReference type="EMBL" id="QEN08851.1"/>
    </source>
</evidence>
<dbReference type="PANTHER" id="PTHR30469">
    <property type="entry name" value="MULTIDRUG RESISTANCE PROTEIN MDTA"/>
    <property type="match status" value="1"/>
</dbReference>
<dbReference type="InterPro" id="IPR058627">
    <property type="entry name" value="MdtA-like_C"/>
</dbReference>
<sequence>MSNNRSTPETVKNQEGGLKTKKRLSPGRIILIILLLVVLGFAAYTFVGMKENGKGRPGAMEEENKETIFAVTTTQAVTGQIKDLLEVNGDVIPNSSVDVYPDTSGKLFRLNVNLGDYISKDQVIAEIDPSRPGMSFASSPVKATVSGTITSLPFDVGATITPQVPIATIGNLSKLQVRTFIPERFISRIKKGMKAHLSFESYPGEVFDAVVIELSPVVDEISRTMEIKMDIVRNDRRIKAGMYAKISLITEVKEGIVRIPSDCIMSRFGETFVFVMEGENTVSKRLIEEGIRIDGISEITAGLSAGETIIFQGQTLLDDMTTVKVVRSVQPLK</sequence>
<dbReference type="SUPFAM" id="SSF111369">
    <property type="entry name" value="HlyD-like secretion proteins"/>
    <property type="match status" value="1"/>
</dbReference>
<dbReference type="Gene3D" id="2.40.50.100">
    <property type="match status" value="1"/>
</dbReference>
<reference evidence="8 9" key="1">
    <citation type="submission" date="2019-02" db="EMBL/GenBank/DDBJ databases">
        <title>Complete Genome Sequence and Methylome Analysis of free living Spirochaetas.</title>
        <authorList>
            <person name="Fomenkov A."/>
            <person name="Dubinina G."/>
            <person name="Leshcheva N."/>
            <person name="Mikheeva N."/>
            <person name="Grabovich M."/>
            <person name="Vincze T."/>
            <person name="Roberts R.J."/>
        </authorList>
    </citation>
    <scope>NUCLEOTIDE SEQUENCE [LARGE SCALE GENOMIC DNA]</scope>
    <source>
        <strain evidence="8 9">K2</strain>
    </source>
</reference>
<dbReference type="KEGG" id="ock:EXM22_12950"/>
<evidence type="ECO:0000256" key="3">
    <source>
        <dbReference type="ARBA" id="ARBA00022448"/>
    </source>
</evidence>
<evidence type="ECO:0000259" key="5">
    <source>
        <dbReference type="Pfam" id="PF25917"/>
    </source>
</evidence>
<name>A0A5C1QMG5_9SPIO</name>
<dbReference type="Gene3D" id="2.40.420.20">
    <property type="match status" value="1"/>
</dbReference>
<dbReference type="AlphaFoldDB" id="A0A5C1QMG5"/>
<protein>
    <submittedName>
        <fullName evidence="8">Efflux RND transporter periplasmic adaptor subunit</fullName>
    </submittedName>
</protein>
<dbReference type="Pfam" id="PF25954">
    <property type="entry name" value="Beta-barrel_RND_2"/>
    <property type="match status" value="1"/>
</dbReference>
<feature type="transmembrane region" description="Helical" evidence="4">
    <location>
        <begin position="29"/>
        <end position="47"/>
    </location>
</feature>
<evidence type="ECO:0000256" key="1">
    <source>
        <dbReference type="ARBA" id="ARBA00004196"/>
    </source>
</evidence>
<accession>A0A5C1QMG5</accession>
<dbReference type="FunFam" id="2.40.30.170:FF:000010">
    <property type="entry name" value="Efflux RND transporter periplasmic adaptor subunit"/>
    <property type="match status" value="1"/>
</dbReference>
<dbReference type="NCBIfam" id="TIGR01730">
    <property type="entry name" value="RND_mfp"/>
    <property type="match status" value="1"/>
</dbReference>
<evidence type="ECO:0000259" key="6">
    <source>
        <dbReference type="Pfam" id="PF25954"/>
    </source>
</evidence>
<dbReference type="InterPro" id="IPR058625">
    <property type="entry name" value="MdtA-like_BSH"/>
</dbReference>
<evidence type="ECO:0000256" key="2">
    <source>
        <dbReference type="ARBA" id="ARBA00009477"/>
    </source>
</evidence>
<keyword evidence="4" id="KW-0472">Membrane</keyword>
<gene>
    <name evidence="8" type="ORF">EXM22_12950</name>
</gene>
<dbReference type="GO" id="GO:0015562">
    <property type="term" value="F:efflux transmembrane transporter activity"/>
    <property type="evidence" value="ECO:0007669"/>
    <property type="project" value="TreeGrafter"/>
</dbReference>
<dbReference type="OrthoDB" id="320389at2"/>
<dbReference type="Gene3D" id="2.40.30.170">
    <property type="match status" value="1"/>
</dbReference>
<proteinExistence type="inferred from homology"/>
<evidence type="ECO:0000256" key="4">
    <source>
        <dbReference type="SAM" id="Phobius"/>
    </source>
</evidence>
<keyword evidence="4" id="KW-1133">Transmembrane helix</keyword>
<dbReference type="InterPro" id="IPR006143">
    <property type="entry name" value="RND_pump_MFP"/>
</dbReference>
<feature type="domain" description="Multidrug resistance protein MdtA-like C-terminal permuted SH3" evidence="7">
    <location>
        <begin position="259"/>
        <end position="313"/>
    </location>
</feature>
<dbReference type="Proteomes" id="UP000324209">
    <property type="component" value="Chromosome"/>
</dbReference>
<keyword evidence="9" id="KW-1185">Reference proteome</keyword>
<dbReference type="GO" id="GO:1990281">
    <property type="term" value="C:efflux pump complex"/>
    <property type="evidence" value="ECO:0007669"/>
    <property type="project" value="TreeGrafter"/>
</dbReference>
<evidence type="ECO:0000313" key="9">
    <source>
        <dbReference type="Proteomes" id="UP000324209"/>
    </source>
</evidence>